<proteinExistence type="inferred from homology"/>
<feature type="transmembrane region" description="Helical" evidence="8">
    <location>
        <begin position="105"/>
        <end position="123"/>
    </location>
</feature>
<dbReference type="PANTHER" id="PTHR30576">
    <property type="entry name" value="COLANIC BIOSYNTHESIS UDP-GLUCOSE LIPID CARRIER TRANSFERASE"/>
    <property type="match status" value="1"/>
</dbReference>
<dbReference type="NCBIfam" id="TIGR03025">
    <property type="entry name" value="EPS_sugtrans"/>
    <property type="match status" value="1"/>
</dbReference>
<sequence length="475" mass="54656">MPNISQSRNHKFLIITGDLLCILFAYISAFYIRYSGFPTRNWESFLSLLPWILLIGLFFISIYELYALDRKNTLWDISVKIVIAVIFMAFLTMSASYLFREFAMPRSVILIASIFTIILLMIFKTAYLKLTRGNTVGRVLLIGDEETTQRMVNKIKHPMLKDTNVKCMKPNTTISKIDHHLQNCDYVVLCDNVIKEDKSQIIYHAMNHDKLVYVIPTLYELLMQRAHVSPLDDTLVMSVKPFGLTWDQTMIKRIFDFVSASVILILISPVLLITALIVKLEDSKASIIYKQERYGKKNKPFTIYKFRSMVEGAENGTGPVLAKDNDDRITKVGKFMRSTRLDELPQLFNVIKGDMSLVGPRPERGFFIKQLSKEYYHYGYRNTVQPGITGYAQIMGKYSTKVDDKLRFDLYYIRNYTFWLDIVILLKTIIVIFDKSKAEGTGTDENVQSKHSANSTNAEKSASKTKDKKKESVKA</sequence>
<dbReference type="Pfam" id="PF02397">
    <property type="entry name" value="Bac_transf"/>
    <property type="match status" value="1"/>
</dbReference>
<dbReference type="InterPro" id="IPR017475">
    <property type="entry name" value="EPS_sugar_tfrase"/>
</dbReference>
<keyword evidence="6 8" id="KW-0472">Membrane</keyword>
<feature type="transmembrane region" description="Helical" evidence="8">
    <location>
        <begin position="44"/>
        <end position="65"/>
    </location>
</feature>
<evidence type="ECO:0000256" key="3">
    <source>
        <dbReference type="ARBA" id="ARBA00022679"/>
    </source>
</evidence>
<feature type="transmembrane region" description="Helical" evidence="8">
    <location>
        <begin position="77"/>
        <end position="99"/>
    </location>
</feature>
<keyword evidence="4 8" id="KW-0812">Transmembrane</keyword>
<keyword evidence="5 8" id="KW-1133">Transmembrane helix</keyword>
<evidence type="ECO:0000259" key="9">
    <source>
        <dbReference type="Pfam" id="PF02397"/>
    </source>
</evidence>
<feature type="compositionally biased region" description="Basic and acidic residues" evidence="7">
    <location>
        <begin position="461"/>
        <end position="475"/>
    </location>
</feature>
<feature type="transmembrane region" description="Helical" evidence="8">
    <location>
        <begin position="12"/>
        <end position="32"/>
    </location>
</feature>
<keyword evidence="11" id="KW-1185">Reference proteome</keyword>
<comment type="subcellular location">
    <subcellularLocation>
        <location evidence="1">Membrane</location>
        <topology evidence="1">Multi-pass membrane protein</topology>
    </subcellularLocation>
</comment>
<evidence type="ECO:0000256" key="2">
    <source>
        <dbReference type="ARBA" id="ARBA00006464"/>
    </source>
</evidence>
<feature type="region of interest" description="Disordered" evidence="7">
    <location>
        <begin position="440"/>
        <end position="475"/>
    </location>
</feature>
<reference evidence="10 11" key="1">
    <citation type="submission" date="2017-10" db="EMBL/GenBank/DDBJ databases">
        <title>Bacillus sp. nov., a halophilic bacterium isolated from a Keqin Lake.</title>
        <authorList>
            <person name="Wang H."/>
        </authorList>
    </citation>
    <scope>NUCLEOTIDE SEQUENCE [LARGE SCALE GENOMIC DNA]</scope>
    <source>
        <strain evidence="10 11">KCTC 13187</strain>
    </source>
</reference>
<evidence type="ECO:0000313" key="11">
    <source>
        <dbReference type="Proteomes" id="UP000281498"/>
    </source>
</evidence>
<evidence type="ECO:0000256" key="1">
    <source>
        <dbReference type="ARBA" id="ARBA00004141"/>
    </source>
</evidence>
<dbReference type="InterPro" id="IPR003362">
    <property type="entry name" value="Bact_transf"/>
</dbReference>
<comment type="caution">
    <text evidence="10">The sequence shown here is derived from an EMBL/GenBank/DDBJ whole genome shotgun (WGS) entry which is preliminary data.</text>
</comment>
<organism evidence="10 11">
    <name type="scientific">Salipaludibacillus neizhouensis</name>
    <dbReference type="NCBI Taxonomy" id="885475"/>
    <lineage>
        <taxon>Bacteria</taxon>
        <taxon>Bacillati</taxon>
        <taxon>Bacillota</taxon>
        <taxon>Bacilli</taxon>
        <taxon>Bacillales</taxon>
        <taxon>Bacillaceae</taxon>
    </lineage>
</organism>
<comment type="similarity">
    <text evidence="2">Belongs to the bacterial sugar transferase family.</text>
</comment>
<evidence type="ECO:0000256" key="4">
    <source>
        <dbReference type="ARBA" id="ARBA00022692"/>
    </source>
</evidence>
<dbReference type="AlphaFoldDB" id="A0A3A9K7V2"/>
<dbReference type="EMBL" id="PDOE01000002">
    <property type="protein sequence ID" value="RKL68299.1"/>
    <property type="molecule type" value="Genomic_DNA"/>
</dbReference>
<dbReference type="OrthoDB" id="9808602at2"/>
<accession>A0A3A9K7V2</accession>
<feature type="transmembrane region" description="Helical" evidence="8">
    <location>
        <begin position="254"/>
        <end position="278"/>
    </location>
</feature>
<evidence type="ECO:0000256" key="5">
    <source>
        <dbReference type="ARBA" id="ARBA00022989"/>
    </source>
</evidence>
<dbReference type="Proteomes" id="UP000281498">
    <property type="component" value="Unassembled WGS sequence"/>
</dbReference>
<dbReference type="RefSeq" id="WP_110938639.1">
    <property type="nucleotide sequence ID" value="NZ_KZ614147.1"/>
</dbReference>
<feature type="domain" description="Bacterial sugar transferase" evidence="9">
    <location>
        <begin position="252"/>
        <end position="433"/>
    </location>
</feature>
<dbReference type="GO" id="GO:0016020">
    <property type="term" value="C:membrane"/>
    <property type="evidence" value="ECO:0007669"/>
    <property type="project" value="UniProtKB-SubCell"/>
</dbReference>
<gene>
    <name evidence="10" type="ORF">CR203_07400</name>
</gene>
<protein>
    <submittedName>
        <fullName evidence="10">Polyprenyl glycosylphosphotransferase</fullName>
    </submittedName>
</protein>
<name>A0A3A9K7V2_9BACI</name>
<dbReference type="PANTHER" id="PTHR30576:SF0">
    <property type="entry name" value="UNDECAPRENYL-PHOSPHATE N-ACETYLGALACTOSAMINYL 1-PHOSPHATE TRANSFERASE-RELATED"/>
    <property type="match status" value="1"/>
</dbReference>
<feature type="compositionally biased region" description="Polar residues" evidence="7">
    <location>
        <begin position="443"/>
        <end position="457"/>
    </location>
</feature>
<evidence type="ECO:0000256" key="7">
    <source>
        <dbReference type="SAM" id="MobiDB-lite"/>
    </source>
</evidence>
<keyword evidence="3 10" id="KW-0808">Transferase</keyword>
<evidence type="ECO:0000256" key="8">
    <source>
        <dbReference type="SAM" id="Phobius"/>
    </source>
</evidence>
<dbReference type="GO" id="GO:0016780">
    <property type="term" value="F:phosphotransferase activity, for other substituted phosphate groups"/>
    <property type="evidence" value="ECO:0007669"/>
    <property type="project" value="TreeGrafter"/>
</dbReference>
<evidence type="ECO:0000256" key="6">
    <source>
        <dbReference type="ARBA" id="ARBA00023136"/>
    </source>
</evidence>
<evidence type="ECO:0000313" key="10">
    <source>
        <dbReference type="EMBL" id="RKL68299.1"/>
    </source>
</evidence>